<name>A0A392W152_9FABA</name>
<reference evidence="2 3" key="1">
    <citation type="journal article" date="2018" name="Front. Plant Sci.">
        <title>Red Clover (Trifolium pratense) and Zigzag Clover (T. medium) - A Picture of Genomic Similarities and Differences.</title>
        <authorList>
            <person name="Dluhosova J."/>
            <person name="Istvanek J."/>
            <person name="Nedelnik J."/>
            <person name="Repkova J."/>
        </authorList>
    </citation>
    <scope>NUCLEOTIDE SEQUENCE [LARGE SCALE GENOMIC DNA]</scope>
    <source>
        <strain evidence="3">cv. 10/8</strain>
        <tissue evidence="2">Leaf</tissue>
    </source>
</reference>
<protein>
    <submittedName>
        <fullName evidence="2">Uncharacterized protein</fullName>
    </submittedName>
</protein>
<dbReference type="AlphaFoldDB" id="A0A392W152"/>
<comment type="caution">
    <text evidence="2">The sequence shown here is derived from an EMBL/GenBank/DDBJ whole genome shotgun (WGS) entry which is preliminary data.</text>
</comment>
<keyword evidence="3" id="KW-1185">Reference proteome</keyword>
<dbReference type="EMBL" id="LXQA011344462">
    <property type="protein sequence ID" value="MCI93997.1"/>
    <property type="molecule type" value="Genomic_DNA"/>
</dbReference>
<evidence type="ECO:0000256" key="1">
    <source>
        <dbReference type="SAM" id="MobiDB-lite"/>
    </source>
</evidence>
<sequence length="33" mass="3537">GVSSGIKWFQSPPDRSCGGSNRGPPIKFSVNHH</sequence>
<evidence type="ECO:0000313" key="3">
    <source>
        <dbReference type="Proteomes" id="UP000265520"/>
    </source>
</evidence>
<dbReference type="Proteomes" id="UP000265520">
    <property type="component" value="Unassembled WGS sequence"/>
</dbReference>
<organism evidence="2 3">
    <name type="scientific">Trifolium medium</name>
    <dbReference type="NCBI Taxonomy" id="97028"/>
    <lineage>
        <taxon>Eukaryota</taxon>
        <taxon>Viridiplantae</taxon>
        <taxon>Streptophyta</taxon>
        <taxon>Embryophyta</taxon>
        <taxon>Tracheophyta</taxon>
        <taxon>Spermatophyta</taxon>
        <taxon>Magnoliopsida</taxon>
        <taxon>eudicotyledons</taxon>
        <taxon>Gunneridae</taxon>
        <taxon>Pentapetalae</taxon>
        <taxon>rosids</taxon>
        <taxon>fabids</taxon>
        <taxon>Fabales</taxon>
        <taxon>Fabaceae</taxon>
        <taxon>Papilionoideae</taxon>
        <taxon>50 kb inversion clade</taxon>
        <taxon>NPAAA clade</taxon>
        <taxon>Hologalegina</taxon>
        <taxon>IRL clade</taxon>
        <taxon>Trifolieae</taxon>
        <taxon>Trifolium</taxon>
    </lineage>
</organism>
<evidence type="ECO:0000313" key="2">
    <source>
        <dbReference type="EMBL" id="MCI93997.1"/>
    </source>
</evidence>
<feature type="region of interest" description="Disordered" evidence="1">
    <location>
        <begin position="1"/>
        <end position="33"/>
    </location>
</feature>
<proteinExistence type="predicted"/>
<feature type="non-terminal residue" evidence="2">
    <location>
        <position position="1"/>
    </location>
</feature>
<accession>A0A392W152</accession>